<evidence type="ECO:0000256" key="1">
    <source>
        <dbReference type="SAM" id="Phobius"/>
    </source>
</evidence>
<protein>
    <recommendedName>
        <fullName evidence="3">DUF4083 domain-containing protein</fullName>
    </recommendedName>
</protein>
<keyword evidence="1" id="KW-1133">Transmembrane helix</keyword>
<accession>A0A382Z8X9</accession>
<keyword evidence="1" id="KW-0812">Transmembrane</keyword>
<evidence type="ECO:0008006" key="3">
    <source>
        <dbReference type="Google" id="ProtNLM"/>
    </source>
</evidence>
<sequence>MQSSMQTTIESTAAFNDLLYLLTGGYLGLFMLGLITMVLFFFLPFFIFGIWNQTKRTNKNLQKLIELLQICENRLKLIEKDSK</sequence>
<dbReference type="EMBL" id="UINC01181966">
    <property type="protein sequence ID" value="SVD91923.1"/>
    <property type="molecule type" value="Genomic_DNA"/>
</dbReference>
<dbReference type="AlphaFoldDB" id="A0A382Z8X9"/>
<reference evidence="2" key="1">
    <citation type="submission" date="2018-05" db="EMBL/GenBank/DDBJ databases">
        <authorList>
            <person name="Lanie J.A."/>
            <person name="Ng W.-L."/>
            <person name="Kazmierczak K.M."/>
            <person name="Andrzejewski T.M."/>
            <person name="Davidsen T.M."/>
            <person name="Wayne K.J."/>
            <person name="Tettelin H."/>
            <person name="Glass J.I."/>
            <person name="Rusch D."/>
            <person name="Podicherti R."/>
            <person name="Tsui H.-C.T."/>
            <person name="Winkler M.E."/>
        </authorList>
    </citation>
    <scope>NUCLEOTIDE SEQUENCE</scope>
</reference>
<evidence type="ECO:0000313" key="2">
    <source>
        <dbReference type="EMBL" id="SVD91923.1"/>
    </source>
</evidence>
<name>A0A382Z8X9_9ZZZZ</name>
<feature type="transmembrane region" description="Helical" evidence="1">
    <location>
        <begin position="26"/>
        <end position="51"/>
    </location>
</feature>
<organism evidence="2">
    <name type="scientific">marine metagenome</name>
    <dbReference type="NCBI Taxonomy" id="408172"/>
    <lineage>
        <taxon>unclassified sequences</taxon>
        <taxon>metagenomes</taxon>
        <taxon>ecological metagenomes</taxon>
    </lineage>
</organism>
<keyword evidence="1" id="KW-0472">Membrane</keyword>
<gene>
    <name evidence="2" type="ORF">METZ01_LOCUS444777</name>
</gene>
<proteinExistence type="predicted"/>